<keyword evidence="1" id="KW-0732">Signal</keyword>
<accession>A0AAD5DY90</accession>
<organism evidence="2 3">
    <name type="scientific">Chlorella ohadii</name>
    <dbReference type="NCBI Taxonomy" id="2649997"/>
    <lineage>
        <taxon>Eukaryota</taxon>
        <taxon>Viridiplantae</taxon>
        <taxon>Chlorophyta</taxon>
        <taxon>core chlorophytes</taxon>
        <taxon>Trebouxiophyceae</taxon>
        <taxon>Chlorellales</taxon>
        <taxon>Chlorellaceae</taxon>
        <taxon>Chlorella clade</taxon>
        <taxon>Chlorella</taxon>
    </lineage>
</organism>
<comment type="caution">
    <text evidence="2">The sequence shown here is derived from an EMBL/GenBank/DDBJ whole genome shotgun (WGS) entry which is preliminary data.</text>
</comment>
<feature type="signal peptide" evidence="1">
    <location>
        <begin position="1"/>
        <end position="28"/>
    </location>
</feature>
<dbReference type="Proteomes" id="UP001205105">
    <property type="component" value="Unassembled WGS sequence"/>
</dbReference>
<feature type="chain" id="PRO_5042042653" description="Thiamine pyrimidine synthase" evidence="1">
    <location>
        <begin position="29"/>
        <end position="318"/>
    </location>
</feature>
<evidence type="ECO:0000313" key="2">
    <source>
        <dbReference type="EMBL" id="KAI7844524.1"/>
    </source>
</evidence>
<evidence type="ECO:0008006" key="4">
    <source>
        <dbReference type="Google" id="ProtNLM"/>
    </source>
</evidence>
<evidence type="ECO:0000313" key="3">
    <source>
        <dbReference type="Proteomes" id="UP001205105"/>
    </source>
</evidence>
<dbReference type="AlphaFoldDB" id="A0AAD5DY90"/>
<evidence type="ECO:0000256" key="1">
    <source>
        <dbReference type="SAM" id="SignalP"/>
    </source>
</evidence>
<protein>
    <recommendedName>
        <fullName evidence="4">Thiamine pyrimidine synthase</fullName>
    </recommendedName>
</protein>
<name>A0AAD5DY90_9CHLO</name>
<dbReference type="EMBL" id="JADXDR010000027">
    <property type="protein sequence ID" value="KAI7844524.1"/>
    <property type="molecule type" value="Genomic_DNA"/>
</dbReference>
<dbReference type="Gene3D" id="3.40.190.10">
    <property type="entry name" value="Periplasmic binding protein-like II"/>
    <property type="match status" value="1"/>
</dbReference>
<keyword evidence="3" id="KW-1185">Reference proteome</keyword>
<gene>
    <name evidence="2" type="ORF">COHA_001882</name>
</gene>
<proteinExistence type="predicted"/>
<sequence length="318" mass="33255">MPSITPVAAVRAFRALLLLAAVAAAVAAAPAPAAACARPLKIAAFKEFTAFVLDGAQAAGVPMEEVTWVKNADEAHQYLETGERDVVFMSYDDTLSITLGDGFNGTAIVWPVHGGMLSLCGEVDPAANKTTVGIDTTTGYARALRYHLSSSLSPDEYEALDWVKAGATNIRFQALLNGSLDATLLNPPFNILAEAQGLACTPMADVLGPYQGVVAHVTQDFLADPANVACLQALADASAAVVAGLRSDPTAAVDALTAFYNTTSDTASAIYDALWQPNGLASGLCFNASQLAGTEAIFAWDTKLEVPAKRPWVQDIFC</sequence>
<reference evidence="2" key="1">
    <citation type="submission" date="2020-11" db="EMBL/GenBank/DDBJ databases">
        <title>Chlorella ohadii genome sequencing and assembly.</title>
        <authorList>
            <person name="Murik O."/>
            <person name="Treves H."/>
            <person name="Kedem I."/>
            <person name="Shotland Y."/>
            <person name="Kaplan A."/>
        </authorList>
    </citation>
    <scope>NUCLEOTIDE SEQUENCE</scope>
    <source>
        <strain evidence="2">1</strain>
    </source>
</reference>